<keyword evidence="3" id="KW-0804">Transcription</keyword>
<keyword evidence="1" id="KW-0805">Transcription regulation</keyword>
<reference evidence="5 6" key="1">
    <citation type="submission" date="2011-11" db="EMBL/GenBank/DDBJ databases">
        <title>The Noncontiguous Finished sequence of Saccharomonospora cyanea NA-134.</title>
        <authorList>
            <consortium name="US DOE Joint Genome Institute"/>
            <person name="Lucas S."/>
            <person name="Han J."/>
            <person name="Lapidus A."/>
            <person name="Cheng J.-F."/>
            <person name="Goodwin L."/>
            <person name="Pitluck S."/>
            <person name="Peters L."/>
            <person name="Ovchinnikova G."/>
            <person name="Lu M."/>
            <person name="Detter J.C."/>
            <person name="Han C."/>
            <person name="Tapia R."/>
            <person name="Land M."/>
            <person name="Hauser L."/>
            <person name="Kyrpides N."/>
            <person name="Ivanova N."/>
            <person name="Pagani I."/>
            <person name="Brambilla E.-M."/>
            <person name="Klenk H.-P."/>
            <person name="Woyke T."/>
        </authorList>
    </citation>
    <scope>NUCLEOTIDE SEQUENCE [LARGE SCALE GENOMIC DNA]</scope>
    <source>
        <strain evidence="5 6">NA-134</strain>
    </source>
</reference>
<name>H5XIG7_9PSEU</name>
<feature type="domain" description="HTH arsR-type" evidence="4">
    <location>
        <begin position="10"/>
        <end position="103"/>
    </location>
</feature>
<dbReference type="Gene3D" id="1.10.10.10">
    <property type="entry name" value="Winged helix-like DNA-binding domain superfamily/Winged helix DNA-binding domain"/>
    <property type="match status" value="1"/>
</dbReference>
<evidence type="ECO:0000256" key="3">
    <source>
        <dbReference type="ARBA" id="ARBA00023163"/>
    </source>
</evidence>
<organism evidence="5 6">
    <name type="scientific">Saccharomonospora cyanea NA-134</name>
    <dbReference type="NCBI Taxonomy" id="882082"/>
    <lineage>
        <taxon>Bacteria</taxon>
        <taxon>Bacillati</taxon>
        <taxon>Actinomycetota</taxon>
        <taxon>Actinomycetes</taxon>
        <taxon>Pseudonocardiales</taxon>
        <taxon>Pseudonocardiaceae</taxon>
        <taxon>Saccharomonospora</taxon>
    </lineage>
</organism>
<dbReference type="Proteomes" id="UP000002791">
    <property type="component" value="Chromosome"/>
</dbReference>
<sequence>MVAFNLPLVHTYQVSVPPEVVLDALGDATRRAIVERLSAGPLPVRVLADQLPVSRPAVSQHLRVLKEAELVIVRVEGTRHLYELNPSGADAVRDYLDRFWDTTLSRFAALARAEAAHHDASADNHEET</sequence>
<dbReference type="GO" id="GO:0003677">
    <property type="term" value="F:DNA binding"/>
    <property type="evidence" value="ECO:0007669"/>
    <property type="project" value="UniProtKB-KW"/>
</dbReference>
<dbReference type="PROSITE" id="PS50987">
    <property type="entry name" value="HTH_ARSR_2"/>
    <property type="match status" value="1"/>
</dbReference>
<keyword evidence="2" id="KW-0238">DNA-binding</keyword>
<dbReference type="OrthoDB" id="3628603at2"/>
<dbReference type="EMBL" id="CM001440">
    <property type="protein sequence ID" value="EHR62828.1"/>
    <property type="molecule type" value="Genomic_DNA"/>
</dbReference>
<dbReference type="SMART" id="SM00418">
    <property type="entry name" value="HTH_ARSR"/>
    <property type="match status" value="1"/>
</dbReference>
<dbReference type="InterPro" id="IPR001845">
    <property type="entry name" value="HTH_ArsR_DNA-bd_dom"/>
</dbReference>
<dbReference type="Pfam" id="PF12840">
    <property type="entry name" value="HTH_20"/>
    <property type="match status" value="1"/>
</dbReference>
<dbReference type="eggNOG" id="COG0640">
    <property type="taxonomic scope" value="Bacteria"/>
</dbReference>
<accession>H5XIG7</accession>
<evidence type="ECO:0000313" key="5">
    <source>
        <dbReference type="EMBL" id="EHR62828.1"/>
    </source>
</evidence>
<dbReference type="PANTHER" id="PTHR33154:SF33">
    <property type="entry name" value="TRANSCRIPTIONAL REPRESSOR SDPR"/>
    <property type="match status" value="1"/>
</dbReference>
<dbReference type="SUPFAM" id="SSF46785">
    <property type="entry name" value="Winged helix' DNA-binding domain"/>
    <property type="match status" value="1"/>
</dbReference>
<keyword evidence="6" id="KW-1185">Reference proteome</keyword>
<evidence type="ECO:0000259" key="4">
    <source>
        <dbReference type="PROSITE" id="PS50987"/>
    </source>
</evidence>
<dbReference type="InterPro" id="IPR036390">
    <property type="entry name" value="WH_DNA-bd_sf"/>
</dbReference>
<dbReference type="HOGENOM" id="CLU_097806_0_3_11"/>
<proteinExistence type="predicted"/>
<evidence type="ECO:0000313" key="6">
    <source>
        <dbReference type="Proteomes" id="UP000002791"/>
    </source>
</evidence>
<dbReference type="PRINTS" id="PR00778">
    <property type="entry name" value="HTHARSR"/>
</dbReference>
<protein>
    <submittedName>
        <fullName evidence="5">Putative transcriptional regulator</fullName>
    </submittedName>
</protein>
<dbReference type="InterPro" id="IPR011991">
    <property type="entry name" value="ArsR-like_HTH"/>
</dbReference>
<evidence type="ECO:0000256" key="1">
    <source>
        <dbReference type="ARBA" id="ARBA00023015"/>
    </source>
</evidence>
<dbReference type="CDD" id="cd00090">
    <property type="entry name" value="HTH_ARSR"/>
    <property type="match status" value="1"/>
</dbReference>
<dbReference type="PANTHER" id="PTHR33154">
    <property type="entry name" value="TRANSCRIPTIONAL REGULATOR, ARSR FAMILY"/>
    <property type="match status" value="1"/>
</dbReference>
<dbReference type="GO" id="GO:0003700">
    <property type="term" value="F:DNA-binding transcription factor activity"/>
    <property type="evidence" value="ECO:0007669"/>
    <property type="project" value="InterPro"/>
</dbReference>
<dbReference type="STRING" id="882082.SaccyDRAFT_4005"/>
<dbReference type="NCBIfam" id="NF033788">
    <property type="entry name" value="HTH_metalloreg"/>
    <property type="match status" value="1"/>
</dbReference>
<gene>
    <name evidence="5" type="ORF">SaccyDRAFT_4005</name>
</gene>
<dbReference type="InterPro" id="IPR036388">
    <property type="entry name" value="WH-like_DNA-bd_sf"/>
</dbReference>
<dbReference type="AlphaFoldDB" id="H5XIG7"/>
<evidence type="ECO:0000256" key="2">
    <source>
        <dbReference type="ARBA" id="ARBA00023125"/>
    </source>
</evidence>
<dbReference type="InterPro" id="IPR051081">
    <property type="entry name" value="HTH_MetalResp_TranReg"/>
</dbReference>